<evidence type="ECO:0000256" key="1">
    <source>
        <dbReference type="ARBA" id="ARBA00001974"/>
    </source>
</evidence>
<dbReference type="PIRSF" id="PIRSF000137">
    <property type="entry name" value="Alcohol_oxidase"/>
    <property type="match status" value="1"/>
</dbReference>
<comment type="cofactor">
    <cofactor evidence="1 5">
        <name>FAD</name>
        <dbReference type="ChEBI" id="CHEBI:57692"/>
    </cofactor>
</comment>
<sequence>MSRQRGALGRPDVVVVGAGGSGAVLAARLSEDADRDVLLLEAGPAPRDAAGFGADLLDSRLVPGARPDQPAVTSWPVRLTPERPWAVPRGRVLGGSTTVNGGYFVRARREDFERWAAAGNPAWAYDRVLPFLRNLENDLDYGASEVHGDKGPVCVRRAGLDHPAAAAFAEAAHRLGYPEEPDKNGQARPGFGPVPSNAVDGIRRNTALNYLDAEVRARPNLRVLGHCTVRRVLFSGDRATGLLVEHGGGLRALDAGTVVISAGALGSAHLLLLSGIGPRADLERLGIPVVRDAAALGTRFSDHPQTALEWEAREDWGAPRESWLGACLHSAEWEILQSLIPMSGLRAGATAVPGSPLPFLVSALAPRPTGRLRLRSADPLVPSAVDFGYLGTAEDRRLLRNAVRATAALCEPRDPAPAILEDDAALDWWIREHLGTAQHTCGTVPMGPEGTDAVVDQYGRVHGVGGLRVADTSILPDAPTRGPAATAVLIGEVVSDSIRFTR</sequence>
<comment type="similarity">
    <text evidence="2 6">Belongs to the GMC oxidoreductase family.</text>
</comment>
<dbReference type="EC" id="1.-.-.-" evidence="8"/>
<comment type="caution">
    <text evidence="8">The sequence shown here is derived from an EMBL/GenBank/DDBJ whole genome shotgun (WGS) entry which is preliminary data.</text>
</comment>
<dbReference type="EMBL" id="JAGSOH010000008">
    <property type="protein sequence ID" value="MBR7825688.1"/>
    <property type="molecule type" value="Genomic_DNA"/>
</dbReference>
<dbReference type="PROSITE" id="PS00623">
    <property type="entry name" value="GMC_OXRED_1"/>
    <property type="match status" value="1"/>
</dbReference>
<dbReference type="PANTHER" id="PTHR11552:SF147">
    <property type="entry name" value="CHOLINE DEHYDROGENASE, MITOCHONDRIAL"/>
    <property type="match status" value="1"/>
</dbReference>
<dbReference type="PANTHER" id="PTHR11552">
    <property type="entry name" value="GLUCOSE-METHANOL-CHOLINE GMC OXIDOREDUCTASE"/>
    <property type="match status" value="1"/>
</dbReference>
<keyword evidence="8" id="KW-0560">Oxidoreductase</keyword>
<dbReference type="Proteomes" id="UP000676325">
    <property type="component" value="Unassembled WGS sequence"/>
</dbReference>
<dbReference type="Pfam" id="PF00732">
    <property type="entry name" value="GMC_oxred_N"/>
    <property type="match status" value="1"/>
</dbReference>
<feature type="domain" description="Glucose-methanol-choline oxidoreductase N-terminal" evidence="7">
    <location>
        <begin position="90"/>
        <end position="113"/>
    </location>
</feature>
<dbReference type="NCBIfam" id="TIGR03970">
    <property type="entry name" value="Rv0697"/>
    <property type="match status" value="1"/>
</dbReference>
<dbReference type="InterPro" id="IPR036188">
    <property type="entry name" value="FAD/NAD-bd_sf"/>
</dbReference>
<dbReference type="Pfam" id="PF05199">
    <property type="entry name" value="GMC_oxred_C"/>
    <property type="match status" value="1"/>
</dbReference>
<dbReference type="InterPro" id="IPR023978">
    <property type="entry name" value="GMC_oxidoreductase_bact"/>
</dbReference>
<dbReference type="GO" id="GO:0008812">
    <property type="term" value="F:choline dehydrogenase activity"/>
    <property type="evidence" value="ECO:0007669"/>
    <property type="project" value="TreeGrafter"/>
</dbReference>
<protein>
    <submittedName>
        <fullName evidence="8">Mycofactocin system GMC family oxidoreductase MftG</fullName>
        <ecNumber evidence="8">1.-.-.-</ecNumber>
    </submittedName>
</protein>
<evidence type="ECO:0000256" key="4">
    <source>
        <dbReference type="ARBA" id="ARBA00022827"/>
    </source>
</evidence>
<keyword evidence="3 6" id="KW-0285">Flavoprotein</keyword>
<dbReference type="GO" id="GO:0019285">
    <property type="term" value="P:glycine betaine biosynthetic process from choline"/>
    <property type="evidence" value="ECO:0007669"/>
    <property type="project" value="TreeGrafter"/>
</dbReference>
<evidence type="ECO:0000313" key="8">
    <source>
        <dbReference type="EMBL" id="MBR7825688.1"/>
    </source>
</evidence>
<dbReference type="Gene3D" id="3.50.50.60">
    <property type="entry name" value="FAD/NAD(P)-binding domain"/>
    <property type="match status" value="1"/>
</dbReference>
<dbReference type="RefSeq" id="WP_212516842.1">
    <property type="nucleotide sequence ID" value="NZ_JAGSOH010000008.1"/>
</dbReference>
<accession>A0A941II05</accession>
<evidence type="ECO:0000313" key="9">
    <source>
        <dbReference type="Proteomes" id="UP000676325"/>
    </source>
</evidence>
<name>A0A941II05_9ACTN</name>
<organism evidence="8 9">
    <name type="scientific">Actinospica acidithermotolerans</name>
    <dbReference type="NCBI Taxonomy" id="2828514"/>
    <lineage>
        <taxon>Bacteria</taxon>
        <taxon>Bacillati</taxon>
        <taxon>Actinomycetota</taxon>
        <taxon>Actinomycetes</taxon>
        <taxon>Catenulisporales</taxon>
        <taxon>Actinospicaceae</taxon>
        <taxon>Actinospica</taxon>
    </lineage>
</organism>
<keyword evidence="4 5" id="KW-0274">FAD</keyword>
<reference evidence="8" key="1">
    <citation type="submission" date="2021-04" db="EMBL/GenBank/DDBJ databases">
        <title>Genome based classification of Actinospica acidithermotolerans sp. nov., an actinobacterium isolated from an Indonesian hot spring.</title>
        <authorList>
            <person name="Kusuma A.B."/>
            <person name="Putra K.E."/>
            <person name="Nafisah S."/>
            <person name="Loh J."/>
            <person name="Nouioui I."/>
            <person name="Goodfellow M."/>
        </authorList>
    </citation>
    <scope>NUCLEOTIDE SEQUENCE</scope>
    <source>
        <strain evidence="8">MGRD01-02</strain>
    </source>
</reference>
<dbReference type="InterPro" id="IPR007867">
    <property type="entry name" value="GMC_OxRtase_C"/>
</dbReference>
<feature type="binding site" evidence="5">
    <location>
        <position position="229"/>
    </location>
    <ligand>
        <name>FAD</name>
        <dbReference type="ChEBI" id="CHEBI:57692"/>
    </ligand>
</feature>
<dbReference type="GO" id="GO:0016020">
    <property type="term" value="C:membrane"/>
    <property type="evidence" value="ECO:0007669"/>
    <property type="project" value="TreeGrafter"/>
</dbReference>
<dbReference type="SUPFAM" id="SSF51905">
    <property type="entry name" value="FAD/NAD(P)-binding domain"/>
    <property type="match status" value="1"/>
</dbReference>
<dbReference type="Gene3D" id="3.30.410.40">
    <property type="match status" value="1"/>
</dbReference>
<evidence type="ECO:0000256" key="6">
    <source>
        <dbReference type="RuleBase" id="RU003968"/>
    </source>
</evidence>
<keyword evidence="9" id="KW-1185">Reference proteome</keyword>
<evidence type="ECO:0000256" key="2">
    <source>
        <dbReference type="ARBA" id="ARBA00010790"/>
    </source>
</evidence>
<dbReference type="InterPro" id="IPR012132">
    <property type="entry name" value="GMC_OxRdtase"/>
</dbReference>
<dbReference type="InterPro" id="IPR000172">
    <property type="entry name" value="GMC_OxRdtase_N"/>
</dbReference>
<evidence type="ECO:0000259" key="7">
    <source>
        <dbReference type="PROSITE" id="PS00623"/>
    </source>
</evidence>
<dbReference type="SUPFAM" id="SSF54373">
    <property type="entry name" value="FAD-linked reductases, C-terminal domain"/>
    <property type="match status" value="1"/>
</dbReference>
<dbReference type="AlphaFoldDB" id="A0A941II05"/>
<feature type="binding site" evidence="5">
    <location>
        <position position="92"/>
    </location>
    <ligand>
        <name>FAD</name>
        <dbReference type="ChEBI" id="CHEBI:57692"/>
    </ligand>
</feature>
<proteinExistence type="inferred from homology"/>
<evidence type="ECO:0000256" key="5">
    <source>
        <dbReference type="PIRSR" id="PIRSR000137-2"/>
    </source>
</evidence>
<dbReference type="GO" id="GO:0050660">
    <property type="term" value="F:flavin adenine dinucleotide binding"/>
    <property type="evidence" value="ECO:0007669"/>
    <property type="project" value="InterPro"/>
</dbReference>
<evidence type="ECO:0000256" key="3">
    <source>
        <dbReference type="ARBA" id="ARBA00022630"/>
    </source>
</evidence>
<gene>
    <name evidence="8" type="primary">mftG</name>
    <name evidence="8" type="ORF">KDK95_05165</name>
</gene>